<feature type="region of interest" description="Disordered" evidence="1">
    <location>
        <begin position="1"/>
        <end position="20"/>
    </location>
</feature>
<dbReference type="RefSeq" id="WP_184926575.1">
    <property type="nucleotide sequence ID" value="NZ_BMSQ01000040.1"/>
</dbReference>
<sequence length="106" mass="11158">MTYAKDSGQAAPGSGATNPWLSGIKAEAARRQAVRDVSALSEDQLLDEAARGVAERRAARHDLIGALVWEEIAADPRTWNVPESPESGELRADDSGTPATGRTGSD</sequence>
<dbReference type="AlphaFoldDB" id="A0A7W8B5M8"/>
<gene>
    <name evidence="2" type="ORF">FHS40_008755</name>
</gene>
<proteinExistence type="predicted"/>
<evidence type="ECO:0000313" key="2">
    <source>
        <dbReference type="EMBL" id="MBB5109625.1"/>
    </source>
</evidence>
<evidence type="ECO:0000313" key="3">
    <source>
        <dbReference type="Proteomes" id="UP000549009"/>
    </source>
</evidence>
<comment type="caution">
    <text evidence="2">The sequence shown here is derived from an EMBL/GenBank/DDBJ whole genome shotgun (WGS) entry which is preliminary data.</text>
</comment>
<name>A0A7W8B5M8_STRST</name>
<protein>
    <submittedName>
        <fullName evidence="2">Uncharacterized protein</fullName>
    </submittedName>
</protein>
<accession>A0A7W8B5M8</accession>
<feature type="compositionally biased region" description="Polar residues" evidence="1">
    <location>
        <begin position="97"/>
        <end position="106"/>
    </location>
</feature>
<evidence type="ECO:0000256" key="1">
    <source>
        <dbReference type="SAM" id="MobiDB-lite"/>
    </source>
</evidence>
<keyword evidence="3" id="KW-1185">Reference proteome</keyword>
<dbReference type="Proteomes" id="UP000549009">
    <property type="component" value="Unassembled WGS sequence"/>
</dbReference>
<dbReference type="EMBL" id="JACHJD010000033">
    <property type="protein sequence ID" value="MBB5109625.1"/>
    <property type="molecule type" value="Genomic_DNA"/>
</dbReference>
<organism evidence="2 3">
    <name type="scientific">Streptomyces spectabilis</name>
    <dbReference type="NCBI Taxonomy" id="68270"/>
    <lineage>
        <taxon>Bacteria</taxon>
        <taxon>Bacillati</taxon>
        <taxon>Actinomycetota</taxon>
        <taxon>Actinomycetes</taxon>
        <taxon>Kitasatosporales</taxon>
        <taxon>Streptomycetaceae</taxon>
        <taxon>Streptomyces</taxon>
    </lineage>
</organism>
<feature type="region of interest" description="Disordered" evidence="1">
    <location>
        <begin position="76"/>
        <end position="106"/>
    </location>
</feature>
<reference evidence="2 3" key="1">
    <citation type="submission" date="2020-08" db="EMBL/GenBank/DDBJ databases">
        <title>Genomic Encyclopedia of Type Strains, Phase III (KMG-III): the genomes of soil and plant-associated and newly described type strains.</title>
        <authorList>
            <person name="Whitman W."/>
        </authorList>
    </citation>
    <scope>NUCLEOTIDE SEQUENCE [LARGE SCALE GENOMIC DNA]</scope>
    <source>
        <strain evidence="2 3">CECT 3146</strain>
    </source>
</reference>